<organism evidence="4 5">
    <name type="scientific">Georgenia halotolerans</name>
    <dbReference type="NCBI Taxonomy" id="3028317"/>
    <lineage>
        <taxon>Bacteria</taxon>
        <taxon>Bacillati</taxon>
        <taxon>Actinomycetota</taxon>
        <taxon>Actinomycetes</taxon>
        <taxon>Micrococcales</taxon>
        <taxon>Bogoriellaceae</taxon>
        <taxon>Georgenia</taxon>
    </lineage>
</organism>
<sequence length="443" mass="47604">MRSEVVESAEAREATKLHVLDTLAAVISGRVMPVGDSVARWLTTRRSEGRSSVVGEDRTQHPEEAAFVNAMCAHADESDDSHEPSRSHPGASIVPTAIAVAEHLGRSGPELLDAVALGYEACALMNWLTWSTAAERRRAHASPHGLGGLWGSAVTAGALHRFDDEQMRSLIAYTGQLAGGLATWLRDEHHVEKALVFSGSPAWHAVRAAELVAAGWPGVRDTFDGEFTYFTAFGREVEESALERASAARPIVEDTNIKKYCVGSPAQAAVQAAEELRADGLDTASVAAVRCCLPVDLAYIVDQRDMTNINVQYLVARTLVDGTCTFAAAHDEAGVHIPEVADVLRKTTLVADDTMEPIRQARLEVDLADGSTRSTTVFPVRGTKDDPMTRREVESKADDLLSTALSQPERTSVIDACREVDGHFIQRIGVALRAAGAHGEAGR</sequence>
<evidence type="ECO:0000313" key="4">
    <source>
        <dbReference type="EMBL" id="MDD9207820.1"/>
    </source>
</evidence>
<protein>
    <submittedName>
        <fullName evidence="4">MmgE/PrpD family protein</fullName>
    </submittedName>
</protein>
<dbReference type="Pfam" id="PF19305">
    <property type="entry name" value="MmgE_PrpD_C"/>
    <property type="match status" value="1"/>
</dbReference>
<dbReference type="PANTHER" id="PTHR16943">
    <property type="entry name" value="2-METHYLCITRATE DEHYDRATASE-RELATED"/>
    <property type="match status" value="1"/>
</dbReference>
<dbReference type="InterPro" id="IPR005656">
    <property type="entry name" value="MmgE_PrpD"/>
</dbReference>
<accession>A0ABT5U316</accession>
<evidence type="ECO:0000259" key="3">
    <source>
        <dbReference type="Pfam" id="PF19305"/>
    </source>
</evidence>
<dbReference type="InterPro" id="IPR042183">
    <property type="entry name" value="MmgE/PrpD_sf_1"/>
</dbReference>
<proteinExistence type="inferred from homology"/>
<comment type="caution">
    <text evidence="4">The sequence shown here is derived from an EMBL/GenBank/DDBJ whole genome shotgun (WGS) entry which is preliminary data.</text>
</comment>
<dbReference type="Proteomes" id="UP001165561">
    <property type="component" value="Unassembled WGS sequence"/>
</dbReference>
<dbReference type="InterPro" id="IPR036148">
    <property type="entry name" value="MmgE/PrpD_sf"/>
</dbReference>
<dbReference type="EMBL" id="JARACI010001159">
    <property type="protein sequence ID" value="MDD9207820.1"/>
    <property type="molecule type" value="Genomic_DNA"/>
</dbReference>
<dbReference type="Pfam" id="PF03972">
    <property type="entry name" value="MmgE_PrpD_N"/>
    <property type="match status" value="1"/>
</dbReference>
<dbReference type="SUPFAM" id="SSF103378">
    <property type="entry name" value="2-methylcitrate dehydratase PrpD"/>
    <property type="match status" value="1"/>
</dbReference>
<evidence type="ECO:0000256" key="1">
    <source>
        <dbReference type="ARBA" id="ARBA00006174"/>
    </source>
</evidence>
<evidence type="ECO:0000259" key="2">
    <source>
        <dbReference type="Pfam" id="PF03972"/>
    </source>
</evidence>
<feature type="domain" description="MmgE/PrpD C-terminal" evidence="3">
    <location>
        <begin position="260"/>
        <end position="417"/>
    </location>
</feature>
<dbReference type="PANTHER" id="PTHR16943:SF8">
    <property type="entry name" value="2-METHYLCITRATE DEHYDRATASE"/>
    <property type="match status" value="1"/>
</dbReference>
<dbReference type="InterPro" id="IPR045337">
    <property type="entry name" value="MmgE_PrpD_C"/>
</dbReference>
<feature type="domain" description="MmgE/PrpD N-terminal" evidence="2">
    <location>
        <begin position="9"/>
        <end position="234"/>
    </location>
</feature>
<dbReference type="Gene3D" id="1.10.4100.10">
    <property type="entry name" value="2-methylcitrate dehydratase PrpD"/>
    <property type="match status" value="1"/>
</dbReference>
<evidence type="ECO:0000313" key="5">
    <source>
        <dbReference type="Proteomes" id="UP001165561"/>
    </source>
</evidence>
<dbReference type="InterPro" id="IPR042188">
    <property type="entry name" value="MmgE/PrpD_sf_2"/>
</dbReference>
<dbReference type="InterPro" id="IPR045336">
    <property type="entry name" value="MmgE_PrpD_N"/>
</dbReference>
<comment type="similarity">
    <text evidence="1">Belongs to the PrpD family.</text>
</comment>
<name>A0ABT5U316_9MICO</name>
<reference evidence="4" key="1">
    <citation type="submission" date="2023-02" db="EMBL/GenBank/DDBJ databases">
        <title>Georgenia sp.10Sc9-8, isolated from a soil sample collected from the Taklamakan desert.</title>
        <authorList>
            <person name="Liu S."/>
        </authorList>
    </citation>
    <scope>NUCLEOTIDE SEQUENCE</scope>
    <source>
        <strain evidence="4">10Sc9-8</strain>
    </source>
</reference>
<keyword evidence="5" id="KW-1185">Reference proteome</keyword>
<dbReference type="Gene3D" id="3.30.1330.120">
    <property type="entry name" value="2-methylcitrate dehydratase PrpD"/>
    <property type="match status" value="1"/>
</dbReference>
<gene>
    <name evidence="4" type="ORF">PU560_15295</name>
</gene>